<organism evidence="1 2">
    <name type="scientific">Acetobacter conturbans</name>
    <dbReference type="NCBI Taxonomy" id="1737472"/>
    <lineage>
        <taxon>Bacteria</taxon>
        <taxon>Pseudomonadati</taxon>
        <taxon>Pseudomonadota</taxon>
        <taxon>Alphaproteobacteria</taxon>
        <taxon>Acetobacterales</taxon>
        <taxon>Acetobacteraceae</taxon>
        <taxon>Acetobacter</taxon>
    </lineage>
</organism>
<comment type="caution">
    <text evidence="1">The sequence shown here is derived from an EMBL/GenBank/DDBJ whole genome shotgun (WGS) entry which is preliminary data.</text>
</comment>
<protein>
    <submittedName>
        <fullName evidence="1">Uncharacterized protein</fullName>
    </submittedName>
</protein>
<proteinExistence type="predicted"/>
<sequence>MNIDLSSDLISTRFSAELGLIKPTATATSTSSTSITSANANGAATILDTSSTTTSSVYKSDGPIVLIPEGNRYVPISASTEIDGKAASQIKGAITVNGDLETDLTSSSSSLTLYTASGSTTAQSTQTVSNTSDRKSEEELIAKLFSSPTDKSVDGSQSA</sequence>
<evidence type="ECO:0000313" key="1">
    <source>
        <dbReference type="EMBL" id="NHN90123.1"/>
    </source>
</evidence>
<dbReference type="EMBL" id="WOSY01000031">
    <property type="protein sequence ID" value="NHN90123.1"/>
    <property type="molecule type" value="Genomic_DNA"/>
</dbReference>
<reference evidence="1 2" key="1">
    <citation type="journal article" date="2020" name="Int. J. Syst. Evol. Microbiol.">
        <title>Novel acetic acid bacteria from cider fermentations: Acetobacter conturbans sp. nov. and Acetobacter fallax sp. nov.</title>
        <authorList>
            <person name="Sombolestani A.S."/>
            <person name="Cleenwerck I."/>
            <person name="Cnockaert M."/>
            <person name="Borremans W."/>
            <person name="Wieme A.D."/>
            <person name="De Vuyst L."/>
            <person name="Vandamme P."/>
        </authorList>
    </citation>
    <scope>NUCLEOTIDE SEQUENCE [LARGE SCALE GENOMIC DNA]</scope>
    <source>
        <strain evidence="1 2">LMG 1627</strain>
    </source>
</reference>
<keyword evidence="2" id="KW-1185">Reference proteome</keyword>
<accession>A0ABX0K6W9</accession>
<dbReference type="RefSeq" id="WP_173571324.1">
    <property type="nucleotide sequence ID" value="NZ_WOSY01000031.1"/>
</dbReference>
<gene>
    <name evidence="1" type="ORF">GOB81_16145</name>
</gene>
<evidence type="ECO:0000313" key="2">
    <source>
        <dbReference type="Proteomes" id="UP000631653"/>
    </source>
</evidence>
<dbReference type="Proteomes" id="UP000631653">
    <property type="component" value="Unassembled WGS sequence"/>
</dbReference>
<name>A0ABX0K6W9_9PROT</name>